<dbReference type="Proteomes" id="UP000762676">
    <property type="component" value="Unassembled WGS sequence"/>
</dbReference>
<organism evidence="3 4">
    <name type="scientific">Elysia marginata</name>
    <dbReference type="NCBI Taxonomy" id="1093978"/>
    <lineage>
        <taxon>Eukaryota</taxon>
        <taxon>Metazoa</taxon>
        <taxon>Spiralia</taxon>
        <taxon>Lophotrochozoa</taxon>
        <taxon>Mollusca</taxon>
        <taxon>Gastropoda</taxon>
        <taxon>Heterobranchia</taxon>
        <taxon>Euthyneura</taxon>
        <taxon>Panpulmonata</taxon>
        <taxon>Sacoglossa</taxon>
        <taxon>Placobranchoidea</taxon>
        <taxon>Plakobranchidae</taxon>
        <taxon>Elysia</taxon>
    </lineage>
</organism>
<keyword evidence="2" id="KW-0812">Transmembrane</keyword>
<accession>A0AAV4JAD3</accession>
<keyword evidence="4" id="KW-1185">Reference proteome</keyword>
<reference evidence="3 4" key="1">
    <citation type="journal article" date="2021" name="Elife">
        <title>Chloroplast acquisition without the gene transfer in kleptoplastic sea slugs, Plakobranchus ocellatus.</title>
        <authorList>
            <person name="Maeda T."/>
            <person name="Takahashi S."/>
            <person name="Yoshida T."/>
            <person name="Shimamura S."/>
            <person name="Takaki Y."/>
            <person name="Nagai Y."/>
            <person name="Toyoda A."/>
            <person name="Suzuki Y."/>
            <person name="Arimoto A."/>
            <person name="Ishii H."/>
            <person name="Satoh N."/>
            <person name="Nishiyama T."/>
            <person name="Hasebe M."/>
            <person name="Maruyama T."/>
            <person name="Minagawa J."/>
            <person name="Obokata J."/>
            <person name="Shigenobu S."/>
        </authorList>
    </citation>
    <scope>NUCLEOTIDE SEQUENCE [LARGE SCALE GENOMIC DNA]</scope>
</reference>
<evidence type="ECO:0008006" key="5">
    <source>
        <dbReference type="Google" id="ProtNLM"/>
    </source>
</evidence>
<protein>
    <recommendedName>
        <fullName evidence="5">Secreted protein</fullName>
    </recommendedName>
</protein>
<feature type="compositionally biased region" description="Polar residues" evidence="1">
    <location>
        <begin position="60"/>
        <end position="73"/>
    </location>
</feature>
<dbReference type="EMBL" id="BMAT01006697">
    <property type="protein sequence ID" value="GFS18326.1"/>
    <property type="molecule type" value="Genomic_DNA"/>
</dbReference>
<keyword evidence="2" id="KW-1133">Transmembrane helix</keyword>
<sequence length="87" mass="9882">MMMMMMIMVVVVVVVKVVVVMMVIMIDVDGGDDDGDDDTRDELGYSLTHESGEKMCVNNLSKSTTRRPTQSRIRTMDRWARKPSVCH</sequence>
<feature type="transmembrane region" description="Helical" evidence="2">
    <location>
        <begin position="7"/>
        <end position="26"/>
    </location>
</feature>
<proteinExistence type="predicted"/>
<evidence type="ECO:0000313" key="4">
    <source>
        <dbReference type="Proteomes" id="UP000762676"/>
    </source>
</evidence>
<evidence type="ECO:0000256" key="1">
    <source>
        <dbReference type="SAM" id="MobiDB-lite"/>
    </source>
</evidence>
<name>A0AAV4JAD3_9GAST</name>
<gene>
    <name evidence="3" type="ORF">ElyMa_003261300</name>
</gene>
<keyword evidence="2" id="KW-0472">Membrane</keyword>
<evidence type="ECO:0000256" key="2">
    <source>
        <dbReference type="SAM" id="Phobius"/>
    </source>
</evidence>
<feature type="region of interest" description="Disordered" evidence="1">
    <location>
        <begin position="60"/>
        <end position="87"/>
    </location>
</feature>
<evidence type="ECO:0000313" key="3">
    <source>
        <dbReference type="EMBL" id="GFS18326.1"/>
    </source>
</evidence>
<dbReference type="AlphaFoldDB" id="A0AAV4JAD3"/>
<comment type="caution">
    <text evidence="3">The sequence shown here is derived from an EMBL/GenBank/DDBJ whole genome shotgun (WGS) entry which is preliminary data.</text>
</comment>